<reference evidence="1 2" key="1">
    <citation type="journal article" date="2023" name="Plants (Basel)">
        <title>Bridging the Gap: Combining Genomics and Transcriptomics Approaches to Understand Stylosanthes scabra, an Orphan Legume from the Brazilian Caatinga.</title>
        <authorList>
            <person name="Ferreira-Neto J.R.C."/>
            <person name="da Silva M.D."/>
            <person name="Binneck E."/>
            <person name="de Melo N.F."/>
            <person name="da Silva R.H."/>
            <person name="de Melo A.L.T.M."/>
            <person name="Pandolfi V."/>
            <person name="Bustamante F.O."/>
            <person name="Brasileiro-Vidal A.C."/>
            <person name="Benko-Iseppon A.M."/>
        </authorList>
    </citation>
    <scope>NUCLEOTIDE SEQUENCE [LARGE SCALE GENOMIC DNA]</scope>
    <source>
        <tissue evidence="1">Leaves</tissue>
    </source>
</reference>
<accession>A0ABU6QI86</accession>
<proteinExistence type="predicted"/>
<dbReference type="EMBL" id="JASCZI010000404">
    <property type="protein sequence ID" value="MED6111610.1"/>
    <property type="molecule type" value="Genomic_DNA"/>
</dbReference>
<keyword evidence="2" id="KW-1185">Reference proteome</keyword>
<protein>
    <submittedName>
        <fullName evidence="1">Uncharacterized protein</fullName>
    </submittedName>
</protein>
<evidence type="ECO:0000313" key="2">
    <source>
        <dbReference type="Proteomes" id="UP001341840"/>
    </source>
</evidence>
<name>A0ABU6QI86_9FABA</name>
<organism evidence="1 2">
    <name type="scientific">Stylosanthes scabra</name>
    <dbReference type="NCBI Taxonomy" id="79078"/>
    <lineage>
        <taxon>Eukaryota</taxon>
        <taxon>Viridiplantae</taxon>
        <taxon>Streptophyta</taxon>
        <taxon>Embryophyta</taxon>
        <taxon>Tracheophyta</taxon>
        <taxon>Spermatophyta</taxon>
        <taxon>Magnoliopsida</taxon>
        <taxon>eudicotyledons</taxon>
        <taxon>Gunneridae</taxon>
        <taxon>Pentapetalae</taxon>
        <taxon>rosids</taxon>
        <taxon>fabids</taxon>
        <taxon>Fabales</taxon>
        <taxon>Fabaceae</taxon>
        <taxon>Papilionoideae</taxon>
        <taxon>50 kb inversion clade</taxon>
        <taxon>dalbergioids sensu lato</taxon>
        <taxon>Dalbergieae</taxon>
        <taxon>Pterocarpus clade</taxon>
        <taxon>Stylosanthes</taxon>
    </lineage>
</organism>
<comment type="caution">
    <text evidence="1">The sequence shown here is derived from an EMBL/GenBank/DDBJ whole genome shotgun (WGS) entry which is preliminary data.</text>
</comment>
<dbReference type="Proteomes" id="UP001341840">
    <property type="component" value="Unassembled WGS sequence"/>
</dbReference>
<gene>
    <name evidence="1" type="ORF">PIB30_053813</name>
</gene>
<sequence length="74" mass="8585">MVEDLSRMYRLYQKIPKGLDLSRMYSSSTLWLRVQHWSSRLKKLLSVRKSSDDVGTSIGEYGPIHIKGRDRNSG</sequence>
<evidence type="ECO:0000313" key="1">
    <source>
        <dbReference type="EMBL" id="MED6111610.1"/>
    </source>
</evidence>